<proteinExistence type="predicted"/>
<keyword evidence="1" id="KW-0175">Coiled coil</keyword>
<protein>
    <submittedName>
        <fullName evidence="2">Uncharacterized protein</fullName>
    </submittedName>
</protein>
<evidence type="ECO:0000256" key="1">
    <source>
        <dbReference type="SAM" id="Coils"/>
    </source>
</evidence>
<dbReference type="EMBL" id="SPOF01000023">
    <property type="protein sequence ID" value="TIB11525.1"/>
    <property type="molecule type" value="Genomic_DNA"/>
</dbReference>
<comment type="caution">
    <text evidence="2">The sequence shown here is derived from an EMBL/GenBank/DDBJ whole genome shotgun (WGS) entry which is preliminary data.</text>
</comment>
<sequence>MPLTKKQILASSAFVIPASLVLGVYLRERQQDVHPDIAQTTQREPIQNTQDLHNHMQSKQFQQSYHSQLKSLKQEHFFLDNQLNRLEEKIKNTEQRMHV</sequence>
<organism evidence="2 3">
    <name type="scientific">Wallemia ichthyophaga</name>
    <dbReference type="NCBI Taxonomy" id="245174"/>
    <lineage>
        <taxon>Eukaryota</taxon>
        <taxon>Fungi</taxon>
        <taxon>Dikarya</taxon>
        <taxon>Basidiomycota</taxon>
        <taxon>Wallemiomycotina</taxon>
        <taxon>Wallemiomycetes</taxon>
        <taxon>Wallemiales</taxon>
        <taxon>Wallemiaceae</taxon>
        <taxon>Wallemia</taxon>
    </lineage>
</organism>
<dbReference type="Proteomes" id="UP000306954">
    <property type="component" value="Unassembled WGS sequence"/>
</dbReference>
<name>A0A4T0I448_WALIC</name>
<evidence type="ECO:0000313" key="2">
    <source>
        <dbReference type="EMBL" id="TIB11525.1"/>
    </source>
</evidence>
<feature type="coiled-coil region" evidence="1">
    <location>
        <begin position="69"/>
        <end position="96"/>
    </location>
</feature>
<gene>
    <name evidence="2" type="ORF">E3P90_02418</name>
</gene>
<evidence type="ECO:0000313" key="3">
    <source>
        <dbReference type="Proteomes" id="UP000306954"/>
    </source>
</evidence>
<accession>A0A4T0I448</accession>
<dbReference type="AlphaFoldDB" id="A0A4T0I448"/>
<reference evidence="2 3" key="1">
    <citation type="submission" date="2019-03" db="EMBL/GenBank/DDBJ databases">
        <title>Sequencing 23 genomes of Wallemia ichthyophaga.</title>
        <authorList>
            <person name="Gostincar C."/>
        </authorList>
    </citation>
    <scope>NUCLEOTIDE SEQUENCE [LARGE SCALE GENOMIC DNA]</scope>
    <source>
        <strain evidence="2 3">EXF-8621</strain>
    </source>
</reference>